<dbReference type="SUPFAM" id="SSF50630">
    <property type="entry name" value="Acid proteases"/>
    <property type="match status" value="1"/>
</dbReference>
<dbReference type="Pfam" id="PF13975">
    <property type="entry name" value="gag-asp_proteas"/>
    <property type="match status" value="1"/>
</dbReference>
<dbReference type="Gene3D" id="2.40.70.10">
    <property type="entry name" value="Acid Proteases"/>
    <property type="match status" value="1"/>
</dbReference>
<dbReference type="EMBL" id="JAAMOB010000002">
    <property type="protein sequence ID" value="KAF4117893.1"/>
    <property type="molecule type" value="Genomic_DNA"/>
</dbReference>
<comment type="caution">
    <text evidence="2">The sequence shown here is derived from an EMBL/GenBank/DDBJ whole genome shotgun (WGS) entry which is preliminary data.</text>
</comment>
<dbReference type="InterPro" id="IPR021109">
    <property type="entry name" value="Peptidase_aspartic_dom_sf"/>
</dbReference>
<protein>
    <submittedName>
        <fullName evidence="2">Uncharacterized protein</fullName>
    </submittedName>
</protein>
<feature type="region of interest" description="Disordered" evidence="1">
    <location>
        <begin position="240"/>
        <end position="276"/>
    </location>
</feature>
<keyword evidence="3" id="KW-1185">Reference proteome</keyword>
<evidence type="ECO:0000256" key="1">
    <source>
        <dbReference type="SAM" id="MobiDB-lite"/>
    </source>
</evidence>
<dbReference type="AlphaFoldDB" id="A0A7J6DEZ6"/>
<feature type="compositionally biased region" description="Basic and acidic residues" evidence="1">
    <location>
        <begin position="240"/>
        <end position="259"/>
    </location>
</feature>
<dbReference type="Proteomes" id="UP000579812">
    <property type="component" value="Unassembled WGS sequence"/>
</dbReference>
<name>A0A7J6DEZ6_9TELE</name>
<accession>A0A7J6DEZ6</accession>
<organism evidence="2 3">
    <name type="scientific">Onychostoma macrolepis</name>
    <dbReference type="NCBI Taxonomy" id="369639"/>
    <lineage>
        <taxon>Eukaryota</taxon>
        <taxon>Metazoa</taxon>
        <taxon>Chordata</taxon>
        <taxon>Craniata</taxon>
        <taxon>Vertebrata</taxon>
        <taxon>Euteleostomi</taxon>
        <taxon>Actinopterygii</taxon>
        <taxon>Neopterygii</taxon>
        <taxon>Teleostei</taxon>
        <taxon>Ostariophysi</taxon>
        <taxon>Cypriniformes</taxon>
        <taxon>Cyprinidae</taxon>
        <taxon>Acrossocheilinae</taxon>
        <taxon>Onychostoma</taxon>
    </lineage>
</organism>
<reference evidence="2 3" key="1">
    <citation type="submission" date="2020-04" db="EMBL/GenBank/DDBJ databases">
        <title>Chromosome-level genome assembly of a cyprinid fish Onychostoma macrolepis by integration of Nanopore Sequencing, Bionano and Hi-C technology.</title>
        <authorList>
            <person name="Wang D."/>
        </authorList>
    </citation>
    <scope>NUCLEOTIDE SEQUENCE [LARGE SCALE GENOMIC DNA]</scope>
    <source>
        <strain evidence="2">SWU-2019</strain>
        <tissue evidence="2">Muscle</tissue>
    </source>
</reference>
<dbReference type="CDD" id="cd00303">
    <property type="entry name" value="retropepsin_like"/>
    <property type="match status" value="1"/>
</dbReference>
<evidence type="ECO:0000313" key="2">
    <source>
        <dbReference type="EMBL" id="KAF4117893.1"/>
    </source>
</evidence>
<proteinExistence type="predicted"/>
<gene>
    <name evidence="2" type="ORF">G5714_002446</name>
</gene>
<sequence>MADEDLPAARPQVMPIFMGAPWAQTYGGPGSELSLSEWKAQVEYLAGLQGLSAPQTLQLVLNSLEGEARREVQAAPEVTRATARAVFDFLTEQYGDATPVAVLWTQFFNCKQGPRQTLRAFALRLREQFTRLKGRCDHGLGGEEILLRDQFLLGLREGPVRQSLRIQLRRDPELTFEDLRREALALELDHAETADPSVCMAASGTSDSTSSGPSDWKQTLRAELMKDVREQMTELSKTLLEEFRRERPNPLPLPRERSYSDGSRNPGRRPFRPAGPRFQWDEQGGFLELPATVGQVVGTPLIDPSLPTAPGDRLVGHCPLVEIQVNGVKVRCLVDTGSQVPLFSESLSKELFSAQCLQEAEAPWLTLRGANGLDIPYIGYLFTDLEIHGITVPQKGVVVVRDSCLGAHRALLGMNVITDCWEELFQARPIRTAPPAEKREWERIVADCRRVHTASSQGDHEDTGRVACRYALSIPTRSEAVIWARLLAQMYGPEEWVLVEPHLDCQIVEVARGLAAACRGRVAVRVRNVNPYSVNLYRHQRLARVTSVSLQQVREGGGVSFCQVSSMVVEVALTRVDQPVDFSGERMPTHLLGESL</sequence>
<evidence type="ECO:0000313" key="3">
    <source>
        <dbReference type="Proteomes" id="UP000579812"/>
    </source>
</evidence>